<sequence length="40" mass="4410">MRELQPARIKDYGGFLTITLSKTTKPGDGKFGRGTRKRGA</sequence>
<evidence type="ECO:0000313" key="2">
    <source>
        <dbReference type="Proteomes" id="UP001341297"/>
    </source>
</evidence>
<dbReference type="EMBL" id="JARRTL010000006">
    <property type="protein sequence ID" value="MEC0483855.1"/>
    <property type="molecule type" value="Genomic_DNA"/>
</dbReference>
<evidence type="ECO:0000313" key="1">
    <source>
        <dbReference type="EMBL" id="MEC0483855.1"/>
    </source>
</evidence>
<name>A0ABU6GYK6_9BACI</name>
<keyword evidence="2" id="KW-1185">Reference proteome</keyword>
<dbReference type="RefSeq" id="WP_269430255.1">
    <property type="nucleotide sequence ID" value="NZ_CP023481.1"/>
</dbReference>
<gene>
    <name evidence="1" type="ORF">P8828_03185</name>
</gene>
<comment type="caution">
    <text evidence="1">The sequence shown here is derived from an EMBL/GenBank/DDBJ whole genome shotgun (WGS) entry which is preliminary data.</text>
</comment>
<dbReference type="Proteomes" id="UP001341297">
    <property type="component" value="Unassembled WGS sequence"/>
</dbReference>
<organism evidence="1 2">
    <name type="scientific">Bacillus glycinifermentans</name>
    <dbReference type="NCBI Taxonomy" id="1664069"/>
    <lineage>
        <taxon>Bacteria</taxon>
        <taxon>Bacillati</taxon>
        <taxon>Bacillota</taxon>
        <taxon>Bacilli</taxon>
        <taxon>Bacillales</taxon>
        <taxon>Bacillaceae</taxon>
        <taxon>Bacillus</taxon>
    </lineage>
</organism>
<protein>
    <submittedName>
        <fullName evidence="1">Uncharacterized protein</fullName>
    </submittedName>
</protein>
<reference evidence="1 2" key="1">
    <citation type="submission" date="2023-03" db="EMBL/GenBank/DDBJ databases">
        <title>Agriculturally important microbes genome sequencing.</title>
        <authorList>
            <person name="Dunlap C."/>
        </authorList>
    </citation>
    <scope>NUCLEOTIDE SEQUENCE [LARGE SCALE GENOMIC DNA]</scope>
    <source>
        <strain evidence="1 2">CBP-3203</strain>
    </source>
</reference>
<proteinExistence type="predicted"/>
<accession>A0ABU6GYK6</accession>